<gene>
    <name evidence="2" type="primary">addB</name>
    <name evidence="2" type="ORF">GEU84_013100</name>
</gene>
<dbReference type="Pfam" id="PF12705">
    <property type="entry name" value="PDDEXK_1"/>
    <property type="match status" value="1"/>
</dbReference>
<dbReference type="AlphaFoldDB" id="A0A8X8H2X2"/>
<comment type="caution">
    <text evidence="2">The sequence shown here is derived from an EMBL/GenBank/DDBJ whole genome shotgun (WGS) entry which is preliminary data.</text>
</comment>
<sequence length="981" mass="106303">MFDGLAPRLFALPPGVDFPALLVRGLRERLAGQPPEAMAQVQLFVNTQRMRRRVTAIFAASGAGFLPRIRLLTDIAALVPGLPAAVPPLRRRLELTQLIARLLEAQPDVAPRAALYDLADSLAALMDEMQGEGVSPEAIAALDVADHSAHWQRTREFMRIVTPLFAAQDAPDAEARQRMAVERLAAQWQAAPPQGPVIVAGSTGSRGTTALFMQAVAALPQGALLLPGYDFDQPLAVWQGLDDALTAEDHPQFRFRRLMLALGVGPQAVHPWLAEAPPPTLRGRLISLSLRPAPVTDQWLTEGRQFTDLAAAAQGMTLIEAPGPRAEALAVALILRQAAEQGRSAVLITPDRGLTRQVTAALDRWGIRPDDSAGRPLALSAPGRLLRHVTRLFGQRLTGEALLVLLKHPLTATGADRGNHLRWTRDLELRLRRHGPPFPSPADLAAWAAAQPGPGVVEWAAWLGQALAGVDAITSRPLTDHVAHHLALAEALATGPGGTTTGELWREAAGEAALALMADLAAEAPHGGILTPADYTDLFDALIQRGEVREAAEPHPLITILGPREAREQGADLVILGGLNDGIWPQLPPPDPWMNRQMRLQAGLLLPERRIGLSAHDYQQAVTAPEVVLTRATRDAEAETVPSRWLNRLMNLMGGLGEQGGVAALAGMRQRGQGWLALAAQLEMPAATMPSAGRPAPRPPVAVRPAQLAVTGIRTLIRDPYAIYAKHILRLKPLDPLRQSPDARLRGSVLHLVLEDFVRTRQPESRPEARARLLAIAARVLAAETPWPAARALWHARLERAADFFLDVDAAESGTPVVIEEMGKVRLDPLPFTLTATPDRIDILPDGRLHIYDYKTGTPPSKKQQAAFDKQLLLEAAMAERAAFKGLETAEVARISYIGLGTNPKVEAQDVTPADLGRVWQELHRLIARYAQREQGYAARRAVFAERFPGDYDHLARFGEWEMNDAPLPADVGPPDPEDAA</sequence>
<organism evidence="2 3">
    <name type="scientific">Fertoeibacter niger</name>
    <dbReference type="NCBI Taxonomy" id="2656921"/>
    <lineage>
        <taxon>Bacteria</taxon>
        <taxon>Pseudomonadati</taxon>
        <taxon>Pseudomonadota</taxon>
        <taxon>Alphaproteobacteria</taxon>
        <taxon>Rhodobacterales</taxon>
        <taxon>Paracoccaceae</taxon>
        <taxon>Fertoeibacter</taxon>
    </lineage>
</organism>
<dbReference type="InterPro" id="IPR014153">
    <property type="entry name" value="Ds_break_AddB"/>
</dbReference>
<dbReference type="InterPro" id="IPR027417">
    <property type="entry name" value="P-loop_NTPase"/>
</dbReference>
<dbReference type="Proteomes" id="UP000484076">
    <property type="component" value="Unassembled WGS sequence"/>
</dbReference>
<dbReference type="SUPFAM" id="SSF52540">
    <property type="entry name" value="P-loop containing nucleoside triphosphate hydrolases"/>
    <property type="match status" value="1"/>
</dbReference>
<dbReference type="EMBL" id="WHUT02000007">
    <property type="protein sequence ID" value="NUB45329.1"/>
    <property type="molecule type" value="Genomic_DNA"/>
</dbReference>
<protein>
    <submittedName>
        <fullName evidence="2">Double-strand break repair protein AddB</fullName>
    </submittedName>
</protein>
<evidence type="ECO:0000259" key="1">
    <source>
        <dbReference type="Pfam" id="PF12705"/>
    </source>
</evidence>
<keyword evidence="3" id="KW-1185">Reference proteome</keyword>
<dbReference type="RefSeq" id="WP_152826765.1">
    <property type="nucleotide sequence ID" value="NZ_WHUT02000007.1"/>
</dbReference>
<proteinExistence type="predicted"/>
<evidence type="ECO:0000313" key="3">
    <source>
        <dbReference type="Proteomes" id="UP000484076"/>
    </source>
</evidence>
<dbReference type="NCBIfam" id="TIGR02786">
    <property type="entry name" value="addB_alphas"/>
    <property type="match status" value="1"/>
</dbReference>
<dbReference type="Gene3D" id="3.90.320.10">
    <property type="match status" value="1"/>
</dbReference>
<evidence type="ECO:0000313" key="2">
    <source>
        <dbReference type="EMBL" id="NUB45329.1"/>
    </source>
</evidence>
<dbReference type="InterPro" id="IPR011604">
    <property type="entry name" value="PDDEXK-like_dom_sf"/>
</dbReference>
<feature type="domain" description="PD-(D/E)XK endonuclease-like" evidence="1">
    <location>
        <begin position="708"/>
        <end position="932"/>
    </location>
</feature>
<dbReference type="InterPro" id="IPR038726">
    <property type="entry name" value="PDDEXK_AddAB-type"/>
</dbReference>
<accession>A0A8X8H2X2</accession>
<reference evidence="2" key="1">
    <citation type="submission" date="2020-05" db="EMBL/GenBank/DDBJ databases">
        <title>Fertoebacter nigrum gen. nov., sp. nov., a new member of the family Rhodobacteraceae.</title>
        <authorList>
            <person name="Szuroczki S."/>
            <person name="Abbaszade G."/>
            <person name="Buni D."/>
            <person name="Schumann P."/>
            <person name="Toth E."/>
        </authorList>
    </citation>
    <scope>NUCLEOTIDE SEQUENCE</scope>
    <source>
        <strain evidence="2">RG-N-1a</strain>
    </source>
</reference>
<name>A0A8X8H2X2_9RHOB</name>